<accession>A0A1A8JXR3</accession>
<dbReference type="EMBL" id="HAEE01004853">
    <property type="protein sequence ID" value="SBR24873.1"/>
    <property type="molecule type" value="Transcribed_RNA"/>
</dbReference>
<feature type="non-terminal residue" evidence="1">
    <location>
        <position position="58"/>
    </location>
</feature>
<evidence type="ECO:0000313" key="1">
    <source>
        <dbReference type="EMBL" id="SBR24873.1"/>
    </source>
</evidence>
<protein>
    <submittedName>
        <fullName evidence="1">Uncharacterized protein</fullName>
    </submittedName>
</protein>
<gene>
    <name evidence="1" type="primary">Nfu_g_1_002427</name>
</gene>
<feature type="non-terminal residue" evidence="1">
    <location>
        <position position="1"/>
    </location>
</feature>
<dbReference type="AlphaFoldDB" id="A0A1A8JXR3"/>
<name>A0A1A8JXR3_NOTKU</name>
<reference evidence="1" key="1">
    <citation type="submission" date="2016-05" db="EMBL/GenBank/DDBJ databases">
        <authorList>
            <person name="Lavstsen T."/>
            <person name="Jespersen J.S."/>
        </authorList>
    </citation>
    <scope>NUCLEOTIDE SEQUENCE</scope>
    <source>
        <tissue evidence="1">Brain</tissue>
    </source>
</reference>
<sequence>QNEFWPTRTLMFRSGLCGPPAPEAQGHMLDREERWGERGVKEAIYVNRGKPTLNRGGA</sequence>
<proteinExistence type="predicted"/>
<reference evidence="1" key="2">
    <citation type="submission" date="2016-06" db="EMBL/GenBank/DDBJ databases">
        <title>The genome of a short-lived fish provides insights into sex chromosome evolution and the genetic control of aging.</title>
        <authorList>
            <person name="Reichwald K."/>
            <person name="Felder M."/>
            <person name="Petzold A."/>
            <person name="Koch P."/>
            <person name="Groth M."/>
            <person name="Platzer M."/>
        </authorList>
    </citation>
    <scope>NUCLEOTIDE SEQUENCE</scope>
    <source>
        <tissue evidence="1">Brain</tissue>
    </source>
</reference>
<organism evidence="1">
    <name type="scientific">Nothobranchius kuhntae</name>
    <name type="common">Beira killifish</name>
    <dbReference type="NCBI Taxonomy" id="321403"/>
    <lineage>
        <taxon>Eukaryota</taxon>
        <taxon>Metazoa</taxon>
        <taxon>Chordata</taxon>
        <taxon>Craniata</taxon>
        <taxon>Vertebrata</taxon>
        <taxon>Euteleostomi</taxon>
        <taxon>Actinopterygii</taxon>
        <taxon>Neopterygii</taxon>
        <taxon>Teleostei</taxon>
        <taxon>Neoteleostei</taxon>
        <taxon>Acanthomorphata</taxon>
        <taxon>Ovalentaria</taxon>
        <taxon>Atherinomorphae</taxon>
        <taxon>Cyprinodontiformes</taxon>
        <taxon>Nothobranchiidae</taxon>
        <taxon>Nothobranchius</taxon>
    </lineage>
</organism>